<evidence type="ECO:0000313" key="2">
    <source>
        <dbReference type="Proteomes" id="UP000759537"/>
    </source>
</evidence>
<organism evidence="1 2">
    <name type="scientific">Russula ochroleuca</name>
    <dbReference type="NCBI Taxonomy" id="152965"/>
    <lineage>
        <taxon>Eukaryota</taxon>
        <taxon>Fungi</taxon>
        <taxon>Dikarya</taxon>
        <taxon>Basidiomycota</taxon>
        <taxon>Agaricomycotina</taxon>
        <taxon>Agaricomycetes</taxon>
        <taxon>Russulales</taxon>
        <taxon>Russulaceae</taxon>
        <taxon>Russula</taxon>
    </lineage>
</organism>
<dbReference type="InterPro" id="IPR012337">
    <property type="entry name" value="RNaseH-like_sf"/>
</dbReference>
<reference evidence="1" key="2">
    <citation type="journal article" date="2020" name="Nat. Commun.">
        <title>Large-scale genome sequencing of mycorrhizal fungi provides insights into the early evolution of symbiotic traits.</title>
        <authorList>
            <person name="Miyauchi S."/>
            <person name="Kiss E."/>
            <person name="Kuo A."/>
            <person name="Drula E."/>
            <person name="Kohler A."/>
            <person name="Sanchez-Garcia M."/>
            <person name="Morin E."/>
            <person name="Andreopoulos B."/>
            <person name="Barry K.W."/>
            <person name="Bonito G."/>
            <person name="Buee M."/>
            <person name="Carver A."/>
            <person name="Chen C."/>
            <person name="Cichocki N."/>
            <person name="Clum A."/>
            <person name="Culley D."/>
            <person name="Crous P.W."/>
            <person name="Fauchery L."/>
            <person name="Girlanda M."/>
            <person name="Hayes R.D."/>
            <person name="Keri Z."/>
            <person name="LaButti K."/>
            <person name="Lipzen A."/>
            <person name="Lombard V."/>
            <person name="Magnuson J."/>
            <person name="Maillard F."/>
            <person name="Murat C."/>
            <person name="Nolan M."/>
            <person name="Ohm R.A."/>
            <person name="Pangilinan J."/>
            <person name="Pereira M.F."/>
            <person name="Perotto S."/>
            <person name="Peter M."/>
            <person name="Pfister S."/>
            <person name="Riley R."/>
            <person name="Sitrit Y."/>
            <person name="Stielow J.B."/>
            <person name="Szollosi G."/>
            <person name="Zifcakova L."/>
            <person name="Stursova M."/>
            <person name="Spatafora J.W."/>
            <person name="Tedersoo L."/>
            <person name="Vaario L.M."/>
            <person name="Yamada A."/>
            <person name="Yan M."/>
            <person name="Wang P."/>
            <person name="Xu J."/>
            <person name="Bruns T."/>
            <person name="Baldrian P."/>
            <person name="Vilgalys R."/>
            <person name="Dunand C."/>
            <person name="Henrissat B."/>
            <person name="Grigoriev I.V."/>
            <person name="Hibbett D."/>
            <person name="Nagy L.G."/>
            <person name="Martin F.M."/>
        </authorList>
    </citation>
    <scope>NUCLEOTIDE SEQUENCE</scope>
    <source>
        <strain evidence="1">Prilba</strain>
    </source>
</reference>
<sequence>MWKTIQRKSDSGRPVQLILDMKVQWSSTYLMLDRAERKKACIDAFVDKLRWEEQDSAKHDKIRELKLTSEEWAHVNKFLGLLSHADNAQQAFSSENVPTLNLAIPALEALHKAWSTRAERPPNRPFAPALHATCNKIDEYYKKTTESPVYIMSMSTWAPAQSRMGKKLNALIWDSELSDEESLQEIGLNVPDDPQRPWLRDYCAYMDVPEQDLPDGWMPVQWWGEAAVGGESSEESDIEDASWDGFIIDNQDLDDEAMYESNYDYN</sequence>
<proteinExistence type="predicted"/>
<dbReference type="SUPFAM" id="SSF53098">
    <property type="entry name" value="Ribonuclease H-like"/>
    <property type="match status" value="1"/>
</dbReference>
<dbReference type="EMBL" id="WHVB01000024">
    <property type="protein sequence ID" value="KAF8470959.1"/>
    <property type="molecule type" value="Genomic_DNA"/>
</dbReference>
<name>A0A9P5MPD8_9AGAM</name>
<reference evidence="1" key="1">
    <citation type="submission" date="2019-10" db="EMBL/GenBank/DDBJ databases">
        <authorList>
            <consortium name="DOE Joint Genome Institute"/>
            <person name="Kuo A."/>
            <person name="Miyauchi S."/>
            <person name="Kiss E."/>
            <person name="Drula E."/>
            <person name="Kohler A."/>
            <person name="Sanchez-Garcia M."/>
            <person name="Andreopoulos B."/>
            <person name="Barry K.W."/>
            <person name="Bonito G."/>
            <person name="Buee M."/>
            <person name="Carver A."/>
            <person name="Chen C."/>
            <person name="Cichocki N."/>
            <person name="Clum A."/>
            <person name="Culley D."/>
            <person name="Crous P.W."/>
            <person name="Fauchery L."/>
            <person name="Girlanda M."/>
            <person name="Hayes R."/>
            <person name="Keri Z."/>
            <person name="LaButti K."/>
            <person name="Lipzen A."/>
            <person name="Lombard V."/>
            <person name="Magnuson J."/>
            <person name="Maillard F."/>
            <person name="Morin E."/>
            <person name="Murat C."/>
            <person name="Nolan M."/>
            <person name="Ohm R."/>
            <person name="Pangilinan J."/>
            <person name="Pereira M."/>
            <person name="Perotto S."/>
            <person name="Peter M."/>
            <person name="Riley R."/>
            <person name="Sitrit Y."/>
            <person name="Stielow B."/>
            <person name="Szollosi G."/>
            <person name="Zifcakova L."/>
            <person name="Stursova M."/>
            <person name="Spatafora J.W."/>
            <person name="Tedersoo L."/>
            <person name="Vaario L.-M."/>
            <person name="Yamada A."/>
            <person name="Yan M."/>
            <person name="Wang P."/>
            <person name="Xu J."/>
            <person name="Bruns T."/>
            <person name="Baldrian P."/>
            <person name="Vilgalys R."/>
            <person name="Henrissat B."/>
            <person name="Grigoriev I.V."/>
            <person name="Hibbett D."/>
            <person name="Nagy L.G."/>
            <person name="Martin F.M."/>
        </authorList>
    </citation>
    <scope>NUCLEOTIDE SEQUENCE</scope>
    <source>
        <strain evidence="1">Prilba</strain>
    </source>
</reference>
<evidence type="ECO:0008006" key="3">
    <source>
        <dbReference type="Google" id="ProtNLM"/>
    </source>
</evidence>
<keyword evidence="2" id="KW-1185">Reference proteome</keyword>
<evidence type="ECO:0000313" key="1">
    <source>
        <dbReference type="EMBL" id="KAF8470959.1"/>
    </source>
</evidence>
<comment type="caution">
    <text evidence="1">The sequence shown here is derived from an EMBL/GenBank/DDBJ whole genome shotgun (WGS) entry which is preliminary data.</text>
</comment>
<dbReference type="Proteomes" id="UP000759537">
    <property type="component" value="Unassembled WGS sequence"/>
</dbReference>
<gene>
    <name evidence="1" type="ORF">DFH94DRAFT_811464</name>
</gene>
<accession>A0A9P5MPD8</accession>
<dbReference type="AlphaFoldDB" id="A0A9P5MPD8"/>
<dbReference type="OrthoDB" id="2690041at2759"/>
<protein>
    <recommendedName>
        <fullName evidence="3">HAT C-terminal dimerisation domain-containing protein</fullName>
    </recommendedName>
</protein>